<dbReference type="SUPFAM" id="SSF51735">
    <property type="entry name" value="NAD(P)-binding Rossmann-fold domains"/>
    <property type="match status" value="1"/>
</dbReference>
<keyword evidence="2" id="KW-0560">Oxidoreductase</keyword>
<dbReference type="PRINTS" id="PR00081">
    <property type="entry name" value="GDHRDH"/>
</dbReference>
<dbReference type="InterPro" id="IPR036291">
    <property type="entry name" value="NAD(P)-bd_dom_sf"/>
</dbReference>
<comment type="similarity">
    <text evidence="1">Belongs to the short-chain dehydrogenases/reductases (SDR) family.</text>
</comment>
<dbReference type="CDD" id="cd05233">
    <property type="entry name" value="SDR_c"/>
    <property type="match status" value="1"/>
</dbReference>
<name>A0ABZ2J9D9_9CHLR</name>
<reference evidence="3 4" key="1">
    <citation type="submission" date="2024-03" db="EMBL/GenBank/DDBJ databases">
        <title>A Dehalogenimonas Isolated from Estuarine Sediments Dihaloeliminates Chlorinated Alkanes.</title>
        <authorList>
            <person name="Yang Y."/>
            <person name="Wang H."/>
        </authorList>
    </citation>
    <scope>NUCLEOTIDE SEQUENCE [LARGE SCALE GENOMIC DNA]</scope>
    <source>
        <strain evidence="3 4">W</strain>
    </source>
</reference>
<dbReference type="InterPro" id="IPR002347">
    <property type="entry name" value="SDR_fam"/>
</dbReference>
<dbReference type="InterPro" id="IPR020904">
    <property type="entry name" value="Sc_DH/Rdtase_CS"/>
</dbReference>
<dbReference type="PROSITE" id="PS00061">
    <property type="entry name" value="ADH_SHORT"/>
    <property type="match status" value="1"/>
</dbReference>
<dbReference type="RefSeq" id="WP_338738408.1">
    <property type="nucleotide sequence ID" value="NZ_CP146612.1"/>
</dbReference>
<dbReference type="Gene3D" id="3.40.50.720">
    <property type="entry name" value="NAD(P)-binding Rossmann-like Domain"/>
    <property type="match status" value="1"/>
</dbReference>
<dbReference type="NCBIfam" id="NF005559">
    <property type="entry name" value="PRK07231.1"/>
    <property type="match status" value="1"/>
</dbReference>
<sequence length="263" mass="27026">MEQTISQLFDLSGKTAIVTGGAAGIGKAIAFRLAEAGANVVVSDINLDNARATVAEIRNAGFKARENQTDTSKPASAQRTIQETLAAFGDLHILVNNAGVYPFSSASDLTEEIWDRTLNINLKGTMFFAQAAAKAMMEKGHGGKIINLASVDAFHPTGNLAAYNASKGGVVMLTKALAQEWTPKGVTVNAIAPGPIMTSGAAAPAGLTQEQLAGMLQGVVATIPLGRIGQPDDIARVALFLASQGADFISGATIVADGGYLVG</sequence>
<evidence type="ECO:0000313" key="4">
    <source>
        <dbReference type="Proteomes" id="UP001375370"/>
    </source>
</evidence>
<dbReference type="EMBL" id="CP146612">
    <property type="protein sequence ID" value="WWX25844.1"/>
    <property type="molecule type" value="Genomic_DNA"/>
</dbReference>
<proteinExistence type="inferred from homology"/>
<dbReference type="Pfam" id="PF13561">
    <property type="entry name" value="adh_short_C2"/>
    <property type="match status" value="1"/>
</dbReference>
<dbReference type="PANTHER" id="PTHR42760:SF115">
    <property type="entry name" value="3-OXOACYL-[ACYL-CARRIER-PROTEIN] REDUCTASE FABG"/>
    <property type="match status" value="1"/>
</dbReference>
<evidence type="ECO:0000313" key="3">
    <source>
        <dbReference type="EMBL" id="WWX25844.1"/>
    </source>
</evidence>
<dbReference type="Proteomes" id="UP001375370">
    <property type="component" value="Chromosome"/>
</dbReference>
<evidence type="ECO:0000256" key="1">
    <source>
        <dbReference type="ARBA" id="ARBA00006484"/>
    </source>
</evidence>
<evidence type="ECO:0000256" key="2">
    <source>
        <dbReference type="ARBA" id="ARBA00023002"/>
    </source>
</evidence>
<protein>
    <submittedName>
        <fullName evidence="3">SDR family oxidoreductase</fullName>
    </submittedName>
</protein>
<gene>
    <name evidence="3" type="ORF">V8247_02415</name>
</gene>
<dbReference type="PANTHER" id="PTHR42760">
    <property type="entry name" value="SHORT-CHAIN DEHYDROGENASES/REDUCTASES FAMILY MEMBER"/>
    <property type="match status" value="1"/>
</dbReference>
<accession>A0ABZ2J9D9</accession>
<organism evidence="3 4">
    <name type="scientific">Candidatus Dehalogenimonas loeffleri</name>
    <dbReference type="NCBI Taxonomy" id="3127115"/>
    <lineage>
        <taxon>Bacteria</taxon>
        <taxon>Bacillati</taxon>
        <taxon>Chloroflexota</taxon>
        <taxon>Dehalococcoidia</taxon>
        <taxon>Dehalococcoidales</taxon>
        <taxon>Dehalococcoidaceae</taxon>
        <taxon>Dehalogenimonas</taxon>
    </lineage>
</organism>
<keyword evidence="4" id="KW-1185">Reference proteome</keyword>
<dbReference type="PRINTS" id="PR00080">
    <property type="entry name" value="SDRFAMILY"/>
</dbReference>